<sequence>MADTSTPVPSVSGANAVGTGSTGAANAGVGTVAQNAPEALAKLPVDSLIQAAIQSRNGAETTLQTALGNVNVRLPAQLPGSLNDLVWVRIMPQTGTEGTGGTNGLRLQVLPQTLLAGGGTASTAGSAPAPILPGQSFTGITTTSLALPGGATLPAGSQMQMVFVAPGAASPAKAAGLFAPSQLAGQAATTVSVGQGAAQPAGVVGTIGAAGTAGASGTPASSTLSATAAGNAAITNSAIAAGQTGTANKAGIVSGAGIQAGGAGRAALSAPVILTGTVLPANSPEARLLPDGFTALRTNAGVIGVKLPVPAPVGATLSFAIDANSAAAARIPQPVMTEGELMARGQAASLTHNWDSLQRAISTLAQFDPQAAQAILNQIPSAGPRLTNTMMFFFSAMTGSAGSAKSWLGERSIGSLDGRDSKDAGLGKKLEGDFNILRSMASEQRPDGWRVMSMPFQMGERIEQMQLAWRHGHSDEDDSPAGKTGDPGTRFLLDLSFTALGHTQLDGLVRKDSQKFDLIVRTENTLDGPQRDDIRAIFNEALTIAKLGGALNFQNGSRFIEVSPTPEPQGPQKRGLEA</sequence>
<evidence type="ECO:0000313" key="1">
    <source>
        <dbReference type="EMBL" id="OSQ39667.1"/>
    </source>
</evidence>
<keyword evidence="2" id="KW-1185">Reference proteome</keyword>
<organism evidence="1 2">
    <name type="scientific">Thalassospira mesophila</name>
    <dbReference type="NCBI Taxonomy" id="1293891"/>
    <lineage>
        <taxon>Bacteria</taxon>
        <taxon>Pseudomonadati</taxon>
        <taxon>Pseudomonadota</taxon>
        <taxon>Alphaproteobacteria</taxon>
        <taxon>Rhodospirillales</taxon>
        <taxon>Thalassospiraceae</taxon>
        <taxon>Thalassospira</taxon>
    </lineage>
</organism>
<gene>
    <name evidence="1" type="ORF">TMES_06740</name>
</gene>
<dbReference type="STRING" id="1293891.TMES_06740"/>
<dbReference type="RefSeq" id="WP_085580719.1">
    <property type="nucleotide sequence ID" value="NZ_JFKA01000002.1"/>
</dbReference>
<dbReference type="EMBL" id="JFKA01000002">
    <property type="protein sequence ID" value="OSQ39667.1"/>
    <property type="molecule type" value="Genomic_DNA"/>
</dbReference>
<reference evidence="1 2" key="1">
    <citation type="submission" date="2014-03" db="EMBL/GenBank/DDBJ databases">
        <title>The draft genome sequence of Thalassospira mesophila JCM 18969.</title>
        <authorList>
            <person name="Lai Q."/>
            <person name="Shao Z."/>
        </authorList>
    </citation>
    <scope>NUCLEOTIDE SEQUENCE [LARGE SCALE GENOMIC DNA]</scope>
    <source>
        <strain evidence="1 2">JCM 18969</strain>
    </source>
</reference>
<comment type="caution">
    <text evidence="1">The sequence shown here is derived from an EMBL/GenBank/DDBJ whole genome shotgun (WGS) entry which is preliminary data.</text>
</comment>
<accession>A0A1Y2L3B8</accession>
<proteinExistence type="predicted"/>
<dbReference type="Proteomes" id="UP000193391">
    <property type="component" value="Unassembled WGS sequence"/>
</dbReference>
<protein>
    <submittedName>
        <fullName evidence="1">Uncharacterized protein</fullName>
    </submittedName>
</protein>
<evidence type="ECO:0000313" key="2">
    <source>
        <dbReference type="Proteomes" id="UP000193391"/>
    </source>
</evidence>
<dbReference type="OrthoDB" id="8479549at2"/>
<name>A0A1Y2L3B8_9PROT</name>
<dbReference type="AlphaFoldDB" id="A0A1Y2L3B8"/>